<feature type="transmembrane region" description="Helical" evidence="1">
    <location>
        <begin position="135"/>
        <end position="153"/>
    </location>
</feature>
<name>A0A067CDM8_SAPPC</name>
<dbReference type="KEGG" id="spar:SPRG_10174"/>
<organism evidence="2 3">
    <name type="scientific">Saprolegnia parasitica (strain CBS 223.65)</name>
    <dbReference type="NCBI Taxonomy" id="695850"/>
    <lineage>
        <taxon>Eukaryota</taxon>
        <taxon>Sar</taxon>
        <taxon>Stramenopiles</taxon>
        <taxon>Oomycota</taxon>
        <taxon>Saprolegniomycetes</taxon>
        <taxon>Saprolegniales</taxon>
        <taxon>Saprolegniaceae</taxon>
        <taxon>Saprolegnia</taxon>
    </lineage>
</organism>
<gene>
    <name evidence="2" type="ORF">SPRG_10174</name>
</gene>
<sequence>MASYKHDVSVAVAWGFSARVALFVIVYLQLVVGLIYFALLGLILFSFTDIQTRITQTTAPRAYGAIFFAIAALYLFSMVPCRLTTRKDSVQPLPTPSRFHMPLRLLLGLGHSGSLVCEAFFAFVMAKTLTDYRVAWAYSFCLVLHGITIASLLSREGMSRPQLVVVGLVDSLFACGLSVGFPLCQVVLPLVHFLLFTNQSQGHDFNWYANYLTSVRLLFATSPLKAITAICPSIVVCSTLRGALDVARPGSMIHMQPITDQKPRPTRILRRLLLFNGLVCVGVSAATLHAVLRASPCPSHCRYETKPWFAQLP</sequence>
<feature type="transmembrane region" description="Helical" evidence="1">
    <location>
        <begin position="105"/>
        <end position="123"/>
    </location>
</feature>
<keyword evidence="1" id="KW-1133">Transmembrane helix</keyword>
<dbReference type="EMBL" id="KK583240">
    <property type="protein sequence ID" value="KDO24641.1"/>
    <property type="molecule type" value="Genomic_DNA"/>
</dbReference>
<keyword evidence="1" id="KW-0472">Membrane</keyword>
<dbReference type="GeneID" id="24132296"/>
<keyword evidence="3" id="KW-1185">Reference proteome</keyword>
<evidence type="ECO:0000256" key="1">
    <source>
        <dbReference type="SAM" id="Phobius"/>
    </source>
</evidence>
<feature type="transmembrane region" description="Helical" evidence="1">
    <location>
        <begin position="65"/>
        <end position="84"/>
    </location>
</feature>
<evidence type="ECO:0000313" key="3">
    <source>
        <dbReference type="Proteomes" id="UP000030745"/>
    </source>
</evidence>
<accession>A0A067CDM8</accession>
<proteinExistence type="predicted"/>
<dbReference type="AlphaFoldDB" id="A0A067CDM8"/>
<keyword evidence="1" id="KW-0812">Transmembrane</keyword>
<protein>
    <submittedName>
        <fullName evidence="2">Uncharacterized protein</fullName>
    </submittedName>
</protein>
<evidence type="ECO:0000313" key="2">
    <source>
        <dbReference type="EMBL" id="KDO24641.1"/>
    </source>
</evidence>
<feature type="transmembrane region" description="Helical" evidence="1">
    <location>
        <begin position="165"/>
        <end position="188"/>
    </location>
</feature>
<reference evidence="2 3" key="1">
    <citation type="journal article" date="2013" name="PLoS Genet.">
        <title>Distinctive expansion of potential virulence genes in the genome of the oomycete fish pathogen Saprolegnia parasitica.</title>
        <authorList>
            <person name="Jiang R.H."/>
            <person name="de Bruijn I."/>
            <person name="Haas B.J."/>
            <person name="Belmonte R."/>
            <person name="Lobach L."/>
            <person name="Christie J."/>
            <person name="van den Ackerveken G."/>
            <person name="Bottin A."/>
            <person name="Bulone V."/>
            <person name="Diaz-Moreno S.M."/>
            <person name="Dumas B."/>
            <person name="Fan L."/>
            <person name="Gaulin E."/>
            <person name="Govers F."/>
            <person name="Grenville-Briggs L.J."/>
            <person name="Horner N.R."/>
            <person name="Levin J.Z."/>
            <person name="Mammella M."/>
            <person name="Meijer H.J."/>
            <person name="Morris P."/>
            <person name="Nusbaum C."/>
            <person name="Oome S."/>
            <person name="Phillips A.J."/>
            <person name="van Rooyen D."/>
            <person name="Rzeszutek E."/>
            <person name="Saraiva M."/>
            <person name="Secombes C.J."/>
            <person name="Seidl M.F."/>
            <person name="Snel B."/>
            <person name="Stassen J.H."/>
            <person name="Sykes S."/>
            <person name="Tripathy S."/>
            <person name="van den Berg H."/>
            <person name="Vega-Arreguin J.C."/>
            <person name="Wawra S."/>
            <person name="Young S.K."/>
            <person name="Zeng Q."/>
            <person name="Dieguez-Uribeondo J."/>
            <person name="Russ C."/>
            <person name="Tyler B.M."/>
            <person name="van West P."/>
        </authorList>
    </citation>
    <scope>NUCLEOTIDE SEQUENCE [LARGE SCALE GENOMIC DNA]</scope>
    <source>
        <strain evidence="2 3">CBS 223.65</strain>
    </source>
</reference>
<dbReference type="RefSeq" id="XP_012204709.1">
    <property type="nucleotide sequence ID" value="XM_012349319.1"/>
</dbReference>
<dbReference type="VEuPathDB" id="FungiDB:SPRG_10174"/>
<feature type="transmembrane region" description="Helical" evidence="1">
    <location>
        <begin position="272"/>
        <end position="292"/>
    </location>
</feature>
<dbReference type="Proteomes" id="UP000030745">
    <property type="component" value="Unassembled WGS sequence"/>
</dbReference>
<feature type="transmembrane region" description="Helical" evidence="1">
    <location>
        <begin position="20"/>
        <end position="45"/>
    </location>
</feature>